<accession>A0A0D1ZTI7</accession>
<keyword evidence="3" id="KW-1185">Reference proteome</keyword>
<gene>
    <name evidence="2" type="ORF">PV10_01016</name>
</gene>
<feature type="compositionally biased region" description="Basic residues" evidence="1">
    <location>
        <begin position="45"/>
        <end position="65"/>
    </location>
</feature>
<dbReference type="EMBL" id="KN847520">
    <property type="protein sequence ID" value="KIV97244.1"/>
    <property type="molecule type" value="Genomic_DNA"/>
</dbReference>
<proteinExistence type="predicted"/>
<dbReference type="RefSeq" id="XP_016228818.1">
    <property type="nucleotide sequence ID" value="XM_016365169.1"/>
</dbReference>
<dbReference type="GeneID" id="27318861"/>
<dbReference type="VEuPathDB" id="FungiDB:PV10_01016"/>
<evidence type="ECO:0000313" key="3">
    <source>
        <dbReference type="Proteomes" id="UP000054302"/>
    </source>
</evidence>
<feature type="region of interest" description="Disordered" evidence="1">
    <location>
        <begin position="1"/>
        <end position="146"/>
    </location>
</feature>
<reference evidence="2 3" key="1">
    <citation type="submission" date="2015-01" db="EMBL/GenBank/DDBJ databases">
        <title>The Genome Sequence of Exophiala mesophila CBS40295.</title>
        <authorList>
            <consortium name="The Broad Institute Genomics Platform"/>
            <person name="Cuomo C."/>
            <person name="de Hoog S."/>
            <person name="Gorbushina A."/>
            <person name="Stielow B."/>
            <person name="Teixiera M."/>
            <person name="Abouelleil A."/>
            <person name="Chapman S.B."/>
            <person name="Priest M."/>
            <person name="Young S.K."/>
            <person name="Wortman J."/>
            <person name="Nusbaum C."/>
            <person name="Birren B."/>
        </authorList>
    </citation>
    <scope>NUCLEOTIDE SEQUENCE [LARGE SCALE GENOMIC DNA]</scope>
    <source>
        <strain evidence="2 3">CBS 40295</strain>
    </source>
</reference>
<feature type="compositionally biased region" description="Polar residues" evidence="1">
    <location>
        <begin position="35"/>
        <end position="44"/>
    </location>
</feature>
<evidence type="ECO:0000256" key="1">
    <source>
        <dbReference type="SAM" id="MobiDB-lite"/>
    </source>
</evidence>
<protein>
    <submittedName>
        <fullName evidence="2">Uncharacterized protein</fullName>
    </submittedName>
</protein>
<dbReference type="HOGENOM" id="CLU_1151805_0_0_1"/>
<dbReference type="Proteomes" id="UP000054302">
    <property type="component" value="Unassembled WGS sequence"/>
</dbReference>
<feature type="compositionally biased region" description="Basic and acidic residues" evidence="1">
    <location>
        <begin position="95"/>
        <end position="105"/>
    </location>
</feature>
<name>A0A0D1ZTI7_EXOME</name>
<feature type="compositionally biased region" description="Basic and acidic residues" evidence="1">
    <location>
        <begin position="24"/>
        <end position="34"/>
    </location>
</feature>
<dbReference type="OrthoDB" id="4142956at2759"/>
<feature type="compositionally biased region" description="Basic and acidic residues" evidence="1">
    <location>
        <begin position="132"/>
        <end position="146"/>
    </location>
</feature>
<organism evidence="2 3">
    <name type="scientific">Exophiala mesophila</name>
    <name type="common">Black yeast-like fungus</name>
    <dbReference type="NCBI Taxonomy" id="212818"/>
    <lineage>
        <taxon>Eukaryota</taxon>
        <taxon>Fungi</taxon>
        <taxon>Dikarya</taxon>
        <taxon>Ascomycota</taxon>
        <taxon>Pezizomycotina</taxon>
        <taxon>Eurotiomycetes</taxon>
        <taxon>Chaetothyriomycetidae</taxon>
        <taxon>Chaetothyriales</taxon>
        <taxon>Herpotrichiellaceae</taxon>
        <taxon>Exophiala</taxon>
    </lineage>
</organism>
<dbReference type="AlphaFoldDB" id="A0A0D1ZTI7"/>
<evidence type="ECO:0000313" key="2">
    <source>
        <dbReference type="EMBL" id="KIV97244.1"/>
    </source>
</evidence>
<sequence length="241" mass="26935">MAQEDLGAFQSFPDNSPHEGPLSEIREQTEHGEQPENTQASQQAHRPRVARLSKAQRRNLRRKRAAKETESMSLPVPISQDQPEEAPLPSGWTRTRVEGAKELPLNRRKRKLAIRRSVMRDRAQVPAGASRETGELSREDVDNEVQERSMRARIQPHGFARQVQGQGMTTALADFGKNEGARLQSAFQAANEQRWKSLGSEVTDEDKMDSITKGSSLPFAPLSTSSLTFSLIDRARGLPMI</sequence>